<dbReference type="Proteomes" id="UP000819052">
    <property type="component" value="Unassembled WGS sequence"/>
</dbReference>
<dbReference type="EMBL" id="VVIW01000017">
    <property type="protein sequence ID" value="NHZ43116.1"/>
    <property type="molecule type" value="Genomic_DNA"/>
</dbReference>
<feature type="chain" id="PRO_5045342288" evidence="1">
    <location>
        <begin position="31"/>
        <end position="658"/>
    </location>
</feature>
<dbReference type="PROSITE" id="PS51257">
    <property type="entry name" value="PROKAR_LIPOPROTEIN"/>
    <property type="match status" value="1"/>
</dbReference>
<protein>
    <submittedName>
        <fullName evidence="2">Uncharacterized protein</fullName>
    </submittedName>
</protein>
<comment type="caution">
    <text evidence="2">The sequence shown here is derived from an EMBL/GenBank/DDBJ whole genome shotgun (WGS) entry which is preliminary data.</text>
</comment>
<keyword evidence="1" id="KW-0732">Signal</keyword>
<gene>
    <name evidence="2" type="ORF">F1609_23495</name>
</gene>
<organism evidence="2 3">
    <name type="scientific">Massilia aquatica</name>
    <dbReference type="NCBI Taxonomy" id="2609000"/>
    <lineage>
        <taxon>Bacteria</taxon>
        <taxon>Pseudomonadati</taxon>
        <taxon>Pseudomonadota</taxon>
        <taxon>Betaproteobacteria</taxon>
        <taxon>Burkholderiales</taxon>
        <taxon>Oxalobacteraceae</taxon>
        <taxon>Telluria group</taxon>
        <taxon>Massilia</taxon>
    </lineage>
</organism>
<feature type="signal peptide" evidence="1">
    <location>
        <begin position="1"/>
        <end position="30"/>
    </location>
</feature>
<dbReference type="InterPro" id="IPR011047">
    <property type="entry name" value="Quinoprotein_ADH-like_sf"/>
</dbReference>
<dbReference type="RefSeq" id="WP_167079104.1">
    <property type="nucleotide sequence ID" value="NZ_VVIW01000017.1"/>
</dbReference>
<dbReference type="SUPFAM" id="SSF50998">
    <property type="entry name" value="Quinoprotein alcohol dehydrogenase-like"/>
    <property type="match status" value="1"/>
</dbReference>
<keyword evidence="3" id="KW-1185">Reference proteome</keyword>
<proteinExistence type="predicted"/>
<sequence length="658" mass="67853">MRIPSNRTGRLIGRLVAALLATLACGQAAAAAPLPAARRVLDPPLAGAAMTVVDGRLWVASRGGGLIGFERGARSMRFDLGQGLPSAVVQELASLPDGRLAAGTQAGLVLLDPRTGSSTAIAPPGTEGHGMAADLVLASSRGSSLLFQLSAREPDGAEGQASASLWHWDGARVQAWNPGLGGALVATAGTVERSDGCFHVAGMRVDGAAQQPWYARQCGAALRTFPLAEGVPAATVGIAALARAPDGRSTTLVMVTQPSADPASRRHVLMTLDEDGRLAPHCSQASFREPVTGLVHAGPELIVARAGAGVHALGCGEPRALSDDARVGNVTALTHDARLGLLVATDAAVWQLGAGGAPLAMTPASGREIPVDALPMEAKAGGALVLLSSPIDGPLELARTPGGWRVVRQWRAGIDLPSAVYGPAAYAGPDQVLAVQLSQGLLRLRQGQVQAVPLEAGALPLDVAVTPGGIWVAAGSTPFGGAAGLHYLANEGGARFVALPDRQAQPSGRLLAWPDGRVWAGTRIGIIEADPKGVARRVSTDRVEALFRNNARNIIGAVGASVQRWDGERMVPVLFAIEPKPARALGHPVDLVIDDAGRWVILFSGGQLVLLDVQLRHVATLDERSGIPPSSRRLLYVPGSGEVLIGSAREGLFSLGWP</sequence>
<name>A0ABX0MLP6_9BURK</name>
<reference evidence="2 3" key="1">
    <citation type="submission" date="2019-09" db="EMBL/GenBank/DDBJ databases">
        <title>Taxonomy of Antarctic Massilia spp.: description of Massilia rubra sp. nov., Massilia aquatica sp. nov., Massilia mucilaginosa sp. nov., Massilia frigida sp. nov. isolated from streams, lakes and regoliths.</title>
        <authorList>
            <person name="Holochova P."/>
            <person name="Sedlacek I."/>
            <person name="Kralova S."/>
            <person name="Maslanova I."/>
            <person name="Busse H.-J."/>
            <person name="Stankova E."/>
            <person name="Vrbovska V."/>
            <person name="Kovarovic V."/>
            <person name="Bartak M."/>
            <person name="Svec P."/>
            <person name="Pantucek R."/>
        </authorList>
    </citation>
    <scope>NUCLEOTIDE SEQUENCE [LARGE SCALE GENOMIC DNA]</scope>
    <source>
        <strain evidence="2 3">CCM 8693</strain>
    </source>
</reference>
<accession>A0ABX0MLP6</accession>
<evidence type="ECO:0000256" key="1">
    <source>
        <dbReference type="SAM" id="SignalP"/>
    </source>
</evidence>
<evidence type="ECO:0000313" key="2">
    <source>
        <dbReference type="EMBL" id="NHZ43116.1"/>
    </source>
</evidence>
<dbReference type="Gene3D" id="2.130.10.10">
    <property type="entry name" value="YVTN repeat-like/Quinoprotein amine dehydrogenase"/>
    <property type="match status" value="1"/>
</dbReference>
<evidence type="ECO:0000313" key="3">
    <source>
        <dbReference type="Proteomes" id="UP000819052"/>
    </source>
</evidence>
<dbReference type="SUPFAM" id="SSF63829">
    <property type="entry name" value="Calcium-dependent phosphotriesterase"/>
    <property type="match status" value="1"/>
</dbReference>
<dbReference type="InterPro" id="IPR015943">
    <property type="entry name" value="WD40/YVTN_repeat-like_dom_sf"/>
</dbReference>